<dbReference type="PANTHER" id="PTHR42788:SF17">
    <property type="entry name" value="ALIPHATIC SULFONATES IMPORT ATP-BINDING PROTEIN SSUB"/>
    <property type="match status" value="1"/>
</dbReference>
<evidence type="ECO:0000256" key="3">
    <source>
        <dbReference type="ARBA" id="ARBA00022741"/>
    </source>
</evidence>
<dbReference type="PROSITE" id="PS00211">
    <property type="entry name" value="ABC_TRANSPORTER_1"/>
    <property type="match status" value="1"/>
</dbReference>
<evidence type="ECO:0000256" key="4">
    <source>
        <dbReference type="ARBA" id="ARBA00022840"/>
    </source>
</evidence>
<dbReference type="RefSeq" id="WP_139105448.1">
    <property type="nucleotide sequence ID" value="NZ_VDFR01000023.1"/>
</dbReference>
<evidence type="ECO:0000256" key="1">
    <source>
        <dbReference type="ARBA" id="ARBA00022448"/>
    </source>
</evidence>
<evidence type="ECO:0000256" key="6">
    <source>
        <dbReference type="ARBA" id="ARBA00023136"/>
    </source>
</evidence>
<dbReference type="PROSITE" id="PS50893">
    <property type="entry name" value="ABC_TRANSPORTER_2"/>
    <property type="match status" value="1"/>
</dbReference>
<dbReference type="InterPro" id="IPR003593">
    <property type="entry name" value="AAA+_ATPase"/>
</dbReference>
<keyword evidence="3" id="KW-0547">Nucleotide-binding</keyword>
<dbReference type="EMBL" id="VDFR01000198">
    <property type="protein sequence ID" value="TNC31861.1"/>
    <property type="molecule type" value="Genomic_DNA"/>
</dbReference>
<dbReference type="Gene3D" id="3.40.50.300">
    <property type="entry name" value="P-loop containing nucleotide triphosphate hydrolases"/>
    <property type="match status" value="1"/>
</dbReference>
<proteinExistence type="predicted"/>
<keyword evidence="6" id="KW-0472">Membrane</keyword>
<name>A0A5C4MYF9_9ACTN</name>
<evidence type="ECO:0000256" key="5">
    <source>
        <dbReference type="ARBA" id="ARBA00022967"/>
    </source>
</evidence>
<evidence type="ECO:0000313" key="8">
    <source>
        <dbReference type="EMBL" id="TNC31861.1"/>
    </source>
</evidence>
<keyword evidence="1" id="KW-0813">Transport</keyword>
<dbReference type="InterPro" id="IPR017871">
    <property type="entry name" value="ABC_transporter-like_CS"/>
</dbReference>
<keyword evidence="5" id="KW-1278">Translocase</keyword>
<dbReference type="GO" id="GO:0005524">
    <property type="term" value="F:ATP binding"/>
    <property type="evidence" value="ECO:0007669"/>
    <property type="project" value="UniProtKB-KW"/>
</dbReference>
<accession>A0A5C4MYF9</accession>
<gene>
    <name evidence="9" type="ORF">FHE65_05420</name>
    <name evidence="8" type="ORF">FHE65_30655</name>
</gene>
<feature type="domain" description="ABC transporter" evidence="7">
    <location>
        <begin position="8"/>
        <end position="223"/>
    </location>
</feature>
<dbReference type="InterPro" id="IPR050166">
    <property type="entry name" value="ABC_transporter_ATP-bind"/>
</dbReference>
<dbReference type="EMBL" id="VDFR01000023">
    <property type="protein sequence ID" value="TNC49520.1"/>
    <property type="molecule type" value="Genomic_DNA"/>
</dbReference>
<dbReference type="Pfam" id="PF00005">
    <property type="entry name" value="ABC_tran"/>
    <property type="match status" value="1"/>
</dbReference>
<dbReference type="InterPro" id="IPR027417">
    <property type="entry name" value="P-loop_NTPase"/>
</dbReference>
<protein>
    <submittedName>
        <fullName evidence="9">ABC transporter ATP-binding protein</fullName>
    </submittedName>
</protein>
<sequence length="247" mass="27486">MSTSPAAVRIRQVSKQYGEKVVLDRLDLDIAPREFVAILGPSGTGKTTLLRLLAGFEAPDEGDVLVPARRTTVYQEPRLVPPHRVLRNVMLGQRRTRQNRAAARAALAEVGLASHERAWPATLSGGEAQRVALARALVREPQLLMLDEPFAALDALTRLRMHDLLDRLRTRHQPAVLLVTHDIDEAIRLADRIVMLREGRVAIDLRVDVPHPRTLTHPLVVEYRTRLLAELGITEPSPTDPLAKELA</sequence>
<dbReference type="InterPro" id="IPR003439">
    <property type="entry name" value="ABC_transporter-like_ATP-bd"/>
</dbReference>
<dbReference type="SUPFAM" id="SSF52540">
    <property type="entry name" value="P-loop containing nucleoside triphosphate hydrolases"/>
    <property type="match status" value="1"/>
</dbReference>
<dbReference type="AlphaFoldDB" id="A0A5C4MYF9"/>
<dbReference type="PANTHER" id="PTHR42788">
    <property type="entry name" value="TAURINE IMPORT ATP-BINDING PROTEIN-RELATED"/>
    <property type="match status" value="1"/>
</dbReference>
<comment type="caution">
    <text evidence="9">The sequence shown here is derived from an EMBL/GenBank/DDBJ whole genome shotgun (WGS) entry which is preliminary data.</text>
</comment>
<dbReference type="Proteomes" id="UP000306740">
    <property type="component" value="Unassembled WGS sequence"/>
</dbReference>
<evidence type="ECO:0000313" key="9">
    <source>
        <dbReference type="EMBL" id="TNC49520.1"/>
    </source>
</evidence>
<keyword evidence="2" id="KW-1003">Cell membrane</keyword>
<reference evidence="9 10" key="1">
    <citation type="submission" date="2019-05" db="EMBL/GenBank/DDBJ databases">
        <title>Mumia sp. nov., isolated from the intestinal contents of plateau pika (Ochotona curzoniae) in the Qinghai-Tibet plateau of China.</title>
        <authorList>
            <person name="Tian Z."/>
        </authorList>
    </citation>
    <scope>NUCLEOTIDE SEQUENCE [LARGE SCALE GENOMIC DNA]</scope>
    <source>
        <strain evidence="10">527</strain>
        <strain evidence="9">Z527</strain>
    </source>
</reference>
<dbReference type="OrthoDB" id="8773773at2"/>
<organism evidence="9 10">
    <name type="scientific">Mumia zhuanghuii</name>
    <dbReference type="NCBI Taxonomy" id="2585211"/>
    <lineage>
        <taxon>Bacteria</taxon>
        <taxon>Bacillati</taxon>
        <taxon>Actinomycetota</taxon>
        <taxon>Actinomycetes</taxon>
        <taxon>Propionibacteriales</taxon>
        <taxon>Nocardioidaceae</taxon>
        <taxon>Mumia</taxon>
    </lineage>
</organism>
<evidence type="ECO:0000313" key="10">
    <source>
        <dbReference type="Proteomes" id="UP000306740"/>
    </source>
</evidence>
<dbReference type="GO" id="GO:0016887">
    <property type="term" value="F:ATP hydrolysis activity"/>
    <property type="evidence" value="ECO:0007669"/>
    <property type="project" value="InterPro"/>
</dbReference>
<evidence type="ECO:0000259" key="7">
    <source>
        <dbReference type="PROSITE" id="PS50893"/>
    </source>
</evidence>
<evidence type="ECO:0000256" key="2">
    <source>
        <dbReference type="ARBA" id="ARBA00022475"/>
    </source>
</evidence>
<keyword evidence="4 9" id="KW-0067">ATP-binding</keyword>
<dbReference type="SMART" id="SM00382">
    <property type="entry name" value="AAA"/>
    <property type="match status" value="1"/>
</dbReference>